<organism evidence="8 9">
    <name type="scientific">Clostridium oceanicum</name>
    <dbReference type="NCBI Taxonomy" id="1543"/>
    <lineage>
        <taxon>Bacteria</taxon>
        <taxon>Bacillati</taxon>
        <taxon>Bacillota</taxon>
        <taxon>Clostridia</taxon>
        <taxon>Eubacteriales</taxon>
        <taxon>Clostridiaceae</taxon>
        <taxon>Clostridium</taxon>
    </lineage>
</organism>
<keyword evidence="2" id="KW-1003">Cell membrane</keyword>
<evidence type="ECO:0000256" key="6">
    <source>
        <dbReference type="SAM" id="Phobius"/>
    </source>
</evidence>
<evidence type="ECO:0000256" key="5">
    <source>
        <dbReference type="ARBA" id="ARBA00023136"/>
    </source>
</evidence>
<evidence type="ECO:0000256" key="1">
    <source>
        <dbReference type="ARBA" id="ARBA00004651"/>
    </source>
</evidence>
<accession>A0ABN1JTF6</accession>
<keyword evidence="9" id="KW-1185">Reference proteome</keyword>
<protein>
    <submittedName>
        <fullName evidence="8">Na+/H+ antiporter NhaC family protein</fullName>
    </submittedName>
</protein>
<feature type="transmembrane region" description="Helical" evidence="6">
    <location>
        <begin position="293"/>
        <end position="312"/>
    </location>
</feature>
<dbReference type="InterPro" id="IPR018461">
    <property type="entry name" value="Na/H_Antiport_NhaC-like_C"/>
</dbReference>
<feature type="transmembrane region" description="Helical" evidence="6">
    <location>
        <begin position="65"/>
        <end position="83"/>
    </location>
</feature>
<name>A0ABN1JTF6_9CLOT</name>
<evidence type="ECO:0000256" key="3">
    <source>
        <dbReference type="ARBA" id="ARBA00022692"/>
    </source>
</evidence>
<comment type="subcellular location">
    <subcellularLocation>
        <location evidence="1">Cell membrane</location>
        <topology evidence="1">Multi-pass membrane protein</topology>
    </subcellularLocation>
</comment>
<sequence>MNNMGILSLLPPIIAIIIAVKTKNVILSLFISVFVGVFVVVGYLPGFAVTTMIKDYFFVQLMDSYNAGVLVLLVFIGGFVSLMEKSGGAIAFAEKTSKFINTRVKAQIAAWLGGLLIFFSDLGTPLIIGPIFEPIFDKLKISREKLAFIIDSTASPVCVLVPFIGWGVYVMGLIQKEFDALKIGESDWSAFLHAVPFQFYSILALIIVPIIAFSGFEFSSMAKAEKRTQETGKIFWPDSKPLRQKDYSDKINYNKSKAILVWFPILILLATLLVLLVPKGFPFKKIAGSEFRVALSTGYLFSGISLIAMMVYYKVKKFSEAFDIYIGGMKKMMNVSIILVLSWSLGLVLKNLGTANYVIQIAEGNIPGFLIPAIIFIAGGCTSFATGSSWGTFAILMPLAIPMANSLNAPLYVTIAAVLSGGLFGDQLSPISDTTILASTGAGCDHIDHVKTQMSYGIINGSASFITYIIAGIFPSVITLLVAVIIMIIILYFGAKFKGCRIPNTSINTKNK</sequence>
<keyword evidence="5 6" id="KW-0472">Membrane</keyword>
<evidence type="ECO:0000259" key="7">
    <source>
        <dbReference type="Pfam" id="PF03553"/>
    </source>
</evidence>
<evidence type="ECO:0000256" key="4">
    <source>
        <dbReference type="ARBA" id="ARBA00022989"/>
    </source>
</evidence>
<comment type="caution">
    <text evidence="8">The sequence shown here is derived from an EMBL/GenBank/DDBJ whole genome shotgun (WGS) entry which is preliminary data.</text>
</comment>
<dbReference type="Pfam" id="PF03553">
    <property type="entry name" value="Na_H_antiporter"/>
    <property type="match status" value="1"/>
</dbReference>
<reference evidence="8 9" key="1">
    <citation type="journal article" date="2019" name="Int. J. Syst. Evol. Microbiol.">
        <title>The Global Catalogue of Microorganisms (GCM) 10K type strain sequencing project: providing services to taxonomists for standard genome sequencing and annotation.</title>
        <authorList>
            <consortium name="The Broad Institute Genomics Platform"/>
            <consortium name="The Broad Institute Genome Sequencing Center for Infectious Disease"/>
            <person name="Wu L."/>
            <person name="Ma J."/>
        </authorList>
    </citation>
    <scope>NUCLEOTIDE SEQUENCE [LARGE SCALE GENOMIC DNA]</scope>
    <source>
        <strain evidence="8 9">JCM 1407</strain>
    </source>
</reference>
<feature type="transmembrane region" description="Helical" evidence="6">
    <location>
        <begin position="153"/>
        <end position="174"/>
    </location>
</feature>
<evidence type="ECO:0000256" key="2">
    <source>
        <dbReference type="ARBA" id="ARBA00022475"/>
    </source>
</evidence>
<dbReference type="RefSeq" id="WP_343763565.1">
    <property type="nucleotide sequence ID" value="NZ_BAAACG010000019.1"/>
</dbReference>
<feature type="transmembrane region" description="Helical" evidence="6">
    <location>
        <begin position="194"/>
        <end position="216"/>
    </location>
</feature>
<dbReference type="PANTHER" id="PTHR43478">
    <property type="entry name" value="NA+/H+ ANTIPORTER-RELATED"/>
    <property type="match status" value="1"/>
</dbReference>
<proteinExistence type="predicted"/>
<keyword evidence="4 6" id="KW-1133">Transmembrane helix</keyword>
<feature type="transmembrane region" description="Helical" evidence="6">
    <location>
        <begin position="332"/>
        <end position="349"/>
    </location>
</feature>
<feature type="transmembrane region" description="Helical" evidence="6">
    <location>
        <begin position="259"/>
        <end position="281"/>
    </location>
</feature>
<feature type="transmembrane region" description="Helical" evidence="6">
    <location>
        <begin position="369"/>
        <end position="397"/>
    </location>
</feature>
<feature type="transmembrane region" description="Helical" evidence="6">
    <location>
        <begin position="108"/>
        <end position="132"/>
    </location>
</feature>
<feature type="transmembrane region" description="Helical" evidence="6">
    <location>
        <begin position="25"/>
        <end position="44"/>
    </location>
</feature>
<evidence type="ECO:0000313" key="8">
    <source>
        <dbReference type="EMBL" id="GAA0746333.1"/>
    </source>
</evidence>
<dbReference type="Proteomes" id="UP001501510">
    <property type="component" value="Unassembled WGS sequence"/>
</dbReference>
<feature type="domain" description="Na+/H+ antiporter NhaC-like C-terminal" evidence="7">
    <location>
        <begin position="157"/>
        <end position="473"/>
    </location>
</feature>
<feature type="transmembrane region" description="Helical" evidence="6">
    <location>
        <begin position="465"/>
        <end position="493"/>
    </location>
</feature>
<dbReference type="EMBL" id="BAAACG010000019">
    <property type="protein sequence ID" value="GAA0746333.1"/>
    <property type="molecule type" value="Genomic_DNA"/>
</dbReference>
<evidence type="ECO:0000313" key="9">
    <source>
        <dbReference type="Proteomes" id="UP001501510"/>
    </source>
</evidence>
<keyword evidence="3 6" id="KW-0812">Transmembrane</keyword>
<gene>
    <name evidence="8" type="ORF">GCM10008906_33820</name>
</gene>
<dbReference type="PANTHER" id="PTHR43478:SF1">
    <property type="entry name" value="NA+_H+ ANTIPORTER NHAC-LIKE C-TERMINAL DOMAIN-CONTAINING PROTEIN"/>
    <property type="match status" value="1"/>
</dbReference>
<feature type="transmembrane region" description="Helical" evidence="6">
    <location>
        <begin position="409"/>
        <end position="425"/>
    </location>
</feature>